<feature type="compositionally biased region" description="Basic and acidic residues" evidence="1">
    <location>
        <begin position="56"/>
        <end position="70"/>
    </location>
</feature>
<protein>
    <submittedName>
        <fullName evidence="2">Uncharacterized protein</fullName>
    </submittedName>
</protein>
<reference evidence="2" key="1">
    <citation type="journal article" date="2022" name="Plant J.">
        <title>Strategies of tolerance reflected in two North American maple genomes.</title>
        <authorList>
            <person name="McEvoy S.L."/>
            <person name="Sezen U.U."/>
            <person name="Trouern-Trend A."/>
            <person name="McMahon S.M."/>
            <person name="Schaberg P.G."/>
            <person name="Yang J."/>
            <person name="Wegrzyn J.L."/>
            <person name="Swenson N.G."/>
        </authorList>
    </citation>
    <scope>NUCLEOTIDE SEQUENCE</scope>
    <source>
        <strain evidence="2">91603</strain>
    </source>
</reference>
<comment type="caution">
    <text evidence="2">The sequence shown here is derived from an EMBL/GenBank/DDBJ whole genome shotgun (WGS) entry which is preliminary data.</text>
</comment>
<reference evidence="2" key="2">
    <citation type="submission" date="2023-02" db="EMBL/GenBank/DDBJ databases">
        <authorList>
            <person name="Swenson N.G."/>
            <person name="Wegrzyn J.L."/>
            <person name="Mcevoy S.L."/>
        </authorList>
    </citation>
    <scope>NUCLEOTIDE SEQUENCE</scope>
    <source>
        <strain evidence="2">91603</strain>
        <tissue evidence="2">Leaf</tissue>
    </source>
</reference>
<organism evidence="2 3">
    <name type="scientific">Acer negundo</name>
    <name type="common">Box elder</name>
    <dbReference type="NCBI Taxonomy" id="4023"/>
    <lineage>
        <taxon>Eukaryota</taxon>
        <taxon>Viridiplantae</taxon>
        <taxon>Streptophyta</taxon>
        <taxon>Embryophyta</taxon>
        <taxon>Tracheophyta</taxon>
        <taxon>Spermatophyta</taxon>
        <taxon>Magnoliopsida</taxon>
        <taxon>eudicotyledons</taxon>
        <taxon>Gunneridae</taxon>
        <taxon>Pentapetalae</taxon>
        <taxon>rosids</taxon>
        <taxon>malvids</taxon>
        <taxon>Sapindales</taxon>
        <taxon>Sapindaceae</taxon>
        <taxon>Hippocastanoideae</taxon>
        <taxon>Acereae</taxon>
        <taxon>Acer</taxon>
    </lineage>
</organism>
<dbReference type="Proteomes" id="UP001064489">
    <property type="component" value="Chromosome 2"/>
</dbReference>
<evidence type="ECO:0000313" key="2">
    <source>
        <dbReference type="EMBL" id="KAI9160247.1"/>
    </source>
</evidence>
<name>A0AAD5IDD2_ACENE</name>
<evidence type="ECO:0000313" key="3">
    <source>
        <dbReference type="Proteomes" id="UP001064489"/>
    </source>
</evidence>
<keyword evidence="3" id="KW-1185">Reference proteome</keyword>
<dbReference type="EMBL" id="JAJSOW010000106">
    <property type="protein sequence ID" value="KAI9160247.1"/>
    <property type="molecule type" value="Genomic_DNA"/>
</dbReference>
<sequence length="92" mass="9917">MLKFFQISSECTAPAEVSPRKLVRTRGLKQKTTLAGRGTVGFMPGIFISEAQAAQRAKEEEAKKKSEDAAARSSRGKGESLGMNHQALHASL</sequence>
<accession>A0AAD5IDD2</accession>
<feature type="region of interest" description="Disordered" evidence="1">
    <location>
        <begin position="55"/>
        <end position="92"/>
    </location>
</feature>
<evidence type="ECO:0000256" key="1">
    <source>
        <dbReference type="SAM" id="MobiDB-lite"/>
    </source>
</evidence>
<gene>
    <name evidence="2" type="ORF">LWI28_006504</name>
</gene>
<dbReference type="AlphaFoldDB" id="A0AAD5IDD2"/>
<proteinExistence type="predicted"/>